<feature type="region of interest" description="Disordered" evidence="4">
    <location>
        <begin position="341"/>
        <end position="365"/>
    </location>
</feature>
<dbReference type="GO" id="GO:0016887">
    <property type="term" value="F:ATP hydrolysis activity"/>
    <property type="evidence" value="ECO:0007669"/>
    <property type="project" value="InterPro"/>
</dbReference>
<protein>
    <recommendedName>
        <fullName evidence="3">Nuclease SbcCD subunit C</fullName>
    </recommendedName>
</protein>
<dbReference type="Proteomes" id="UP000618795">
    <property type="component" value="Unassembled WGS sequence"/>
</dbReference>
<proteinExistence type="inferred from homology"/>
<dbReference type="Pfam" id="PF13558">
    <property type="entry name" value="SbcC_Walker_B"/>
    <property type="match status" value="1"/>
</dbReference>
<dbReference type="SUPFAM" id="SSF52540">
    <property type="entry name" value="P-loop containing nucleoside triphosphate hydrolases"/>
    <property type="match status" value="1"/>
</dbReference>
<reference evidence="6" key="2">
    <citation type="submission" date="2020-09" db="EMBL/GenBank/DDBJ databases">
        <authorList>
            <person name="Sun Q."/>
            <person name="Ohkuma M."/>
        </authorList>
    </citation>
    <scope>NUCLEOTIDE SEQUENCE</scope>
    <source>
        <strain evidence="6">JCM 4369</strain>
    </source>
</reference>
<dbReference type="EMBL" id="BMTD01000033">
    <property type="protein sequence ID" value="GGV28115.1"/>
    <property type="molecule type" value="Genomic_DNA"/>
</dbReference>
<sequence length="1070" mass="116050">MKPLRLTLTGVRSYAGTCSIDFTGKRLLAILGNTGVGKSTILEAIIFALYGTCSWSKDPKAAYELIGKGCPSMDVVFEFSANGREWSVRRTLHADGKKGPQAVLESLAEESADMRVDGKAAVTQAVTRIIGLNWDGFVSTVLLRQGKFGTLLKAPRAIRADILRHIFGINELERVRKRAGGRLERLNTQITEATRARAILLPDPHAAASQALLDLERTRGIAARRRERLDALRAAQSRAVEHKHRKTGVDKAARLLRERAVADASITTAALARKKRELDAEAAEQETTGRDLTAKLEAAQGALDTAAQASDTLRSLSNAFAVLSRLPERAAGLDAVEQRLKQEQEQHTEHDQEHTQARQELEKHEQRNAALVEAAGRAERMVSETRTHTEQIQEAVRAALQEANTAAGHLQTQRTTLETVEEQRGHSAGLESELKKRRGALEAAQDDLAALQRREAAHAAGAGLAPGDACTVCTRPVPSDFTPPPLLDGKALTQARRKVTTRSNAVEAAVEARAEAAAQLKVSERKVEKHRRGHLAARERMDAALLQVQELVDAVHPAGAPAPATDLNTLGGQATAQAHALAEGEPVGRAEITRAVKALAQPLRDAEGEALTAHTSAQAELGAAQAEHEAARAELKRQRGRLQRERKRLDKTLLQYETELASLLKEVGELPPSIRPAQSSPSQLPSLQDIASAKEAAGQRLERLEQKTVERDDARQALTLHSENLQALDARRRRTVETPARKLIKQLERWADTATDAAGLLEVEASPDLPPVPDAGDLAAVDTYCMALASLHQLLTGTLGQAAQHATDEVRAFEKELILQAGATADETDPDPGFPVPEKSDLLAPAVLDPLSRKTIQAEAAHDTAKADLSTAQSQIPYADALGTALEAAHRQAAVWKSVSDQLTDGRFLTYLTDQRTHSLLRHGSRILRQISMGDYAFTEDFKVVDRATNHARDPETLSGGETFQTSLALALALVELHNTSHNKLESLFLDEGFGSLDNTRLGDTLAVLSDSVAQDTRVIVISHLYPVAEVVDDVLLVNKTDQGSTAAWLTPQQHTSVIHDGIRRLLENT</sequence>
<feature type="region of interest" description="Disordered" evidence="4">
    <location>
        <begin position="619"/>
        <end position="643"/>
    </location>
</feature>
<comment type="subunit">
    <text evidence="2">Heterodimer of SbcC and SbcD.</text>
</comment>
<dbReference type="RefSeq" id="WP_268252929.1">
    <property type="nucleotide sequence ID" value="NZ_BMTD01000033.1"/>
</dbReference>
<evidence type="ECO:0000313" key="7">
    <source>
        <dbReference type="Proteomes" id="UP000618795"/>
    </source>
</evidence>
<accession>A0A918MG60</accession>
<feature type="compositionally biased region" description="Basic and acidic residues" evidence="4">
    <location>
        <begin position="626"/>
        <end position="637"/>
    </location>
</feature>
<dbReference type="InterPro" id="IPR027417">
    <property type="entry name" value="P-loop_NTPase"/>
</dbReference>
<reference evidence="6" key="1">
    <citation type="journal article" date="2014" name="Int. J. Syst. Evol. Microbiol.">
        <title>Complete genome sequence of Corynebacterium casei LMG S-19264T (=DSM 44701T), isolated from a smear-ripened cheese.</title>
        <authorList>
            <consortium name="US DOE Joint Genome Institute (JGI-PGF)"/>
            <person name="Walter F."/>
            <person name="Albersmeier A."/>
            <person name="Kalinowski J."/>
            <person name="Ruckert C."/>
        </authorList>
    </citation>
    <scope>NUCLEOTIDE SEQUENCE</scope>
    <source>
        <strain evidence="6">JCM 4369</strain>
    </source>
</reference>
<evidence type="ECO:0000256" key="2">
    <source>
        <dbReference type="ARBA" id="ARBA00011322"/>
    </source>
</evidence>
<comment type="similarity">
    <text evidence="1">Belongs to the SMC family. SbcC subfamily.</text>
</comment>
<name>A0A918MG60_9ACTN</name>
<evidence type="ECO:0000256" key="4">
    <source>
        <dbReference type="SAM" id="MobiDB-lite"/>
    </source>
</evidence>
<evidence type="ECO:0000313" key="6">
    <source>
        <dbReference type="EMBL" id="GGV28115.1"/>
    </source>
</evidence>
<evidence type="ECO:0000256" key="1">
    <source>
        <dbReference type="ARBA" id="ARBA00006930"/>
    </source>
</evidence>
<dbReference type="GO" id="GO:0006302">
    <property type="term" value="P:double-strand break repair"/>
    <property type="evidence" value="ECO:0007669"/>
    <property type="project" value="InterPro"/>
</dbReference>
<dbReference type="Gene3D" id="3.40.50.300">
    <property type="entry name" value="P-loop containing nucleotide triphosphate hydrolases"/>
    <property type="match status" value="2"/>
</dbReference>
<dbReference type="InterPro" id="IPR038729">
    <property type="entry name" value="Rad50/SbcC_AAA"/>
</dbReference>
<feature type="domain" description="Rad50/SbcC-type AAA" evidence="5">
    <location>
        <begin position="5"/>
        <end position="361"/>
    </location>
</feature>
<organism evidence="6 7">
    <name type="scientific">Streptomyces filipinensis</name>
    <dbReference type="NCBI Taxonomy" id="66887"/>
    <lineage>
        <taxon>Bacteria</taxon>
        <taxon>Bacillati</taxon>
        <taxon>Actinomycetota</taxon>
        <taxon>Actinomycetes</taxon>
        <taxon>Kitasatosporales</taxon>
        <taxon>Streptomycetaceae</taxon>
        <taxon>Streptomyces</taxon>
    </lineage>
</organism>
<gene>
    <name evidence="6" type="primary">sbcC</name>
    <name evidence="6" type="ORF">GCM10010260_80660</name>
</gene>
<evidence type="ECO:0000256" key="3">
    <source>
        <dbReference type="ARBA" id="ARBA00013368"/>
    </source>
</evidence>
<dbReference type="Pfam" id="PF13476">
    <property type="entry name" value="AAA_23"/>
    <property type="match status" value="1"/>
</dbReference>
<dbReference type="PANTHER" id="PTHR32114:SF2">
    <property type="entry name" value="ABC TRANSPORTER ABCH.3"/>
    <property type="match status" value="1"/>
</dbReference>
<comment type="caution">
    <text evidence="6">The sequence shown here is derived from an EMBL/GenBank/DDBJ whole genome shotgun (WGS) entry which is preliminary data.</text>
</comment>
<dbReference type="PANTHER" id="PTHR32114">
    <property type="entry name" value="ABC TRANSPORTER ABCH.3"/>
    <property type="match status" value="1"/>
</dbReference>
<evidence type="ECO:0000259" key="5">
    <source>
        <dbReference type="Pfam" id="PF13476"/>
    </source>
</evidence>
<dbReference type="AlphaFoldDB" id="A0A918MG60"/>
<keyword evidence="7" id="KW-1185">Reference proteome</keyword>